<dbReference type="PANTHER" id="PTHR43072">
    <property type="entry name" value="N-ACETYLTRANSFERASE"/>
    <property type="match status" value="1"/>
</dbReference>
<keyword evidence="2" id="KW-0012">Acyltransferase</keyword>
<dbReference type="InterPro" id="IPR016181">
    <property type="entry name" value="Acyl_CoA_acyltransferase"/>
</dbReference>
<dbReference type="Pfam" id="PF13420">
    <property type="entry name" value="Acetyltransf_4"/>
    <property type="match status" value="1"/>
</dbReference>
<name>A0AAE3AT67_9FIRM</name>
<dbReference type="GO" id="GO:0016747">
    <property type="term" value="F:acyltransferase activity, transferring groups other than amino-acyl groups"/>
    <property type="evidence" value="ECO:0007669"/>
    <property type="project" value="InterPro"/>
</dbReference>
<dbReference type="SUPFAM" id="SSF55729">
    <property type="entry name" value="Acyl-CoA N-acyltransferases (Nat)"/>
    <property type="match status" value="1"/>
</dbReference>
<reference evidence="4" key="1">
    <citation type="submission" date="2021-10" db="EMBL/GenBank/DDBJ databases">
        <title>Anaerobic single-cell dispensing facilitates the cultivation of human gut bacteria.</title>
        <authorList>
            <person name="Afrizal A."/>
        </authorList>
    </citation>
    <scope>NUCLEOTIDE SEQUENCE</scope>
    <source>
        <strain evidence="4">CLA-AA-H274</strain>
    </source>
</reference>
<keyword evidence="5" id="KW-1185">Reference proteome</keyword>
<protein>
    <submittedName>
        <fullName evidence="4">N-acetyltransferase family protein</fullName>
    </submittedName>
</protein>
<proteinExistence type="predicted"/>
<evidence type="ECO:0000313" key="4">
    <source>
        <dbReference type="EMBL" id="MCC2165547.1"/>
    </source>
</evidence>
<keyword evidence="1" id="KW-0808">Transferase</keyword>
<evidence type="ECO:0000313" key="5">
    <source>
        <dbReference type="Proteomes" id="UP001198962"/>
    </source>
</evidence>
<accession>A0AAE3AT67</accession>
<feature type="domain" description="N-acetyltransferase" evidence="3">
    <location>
        <begin position="11"/>
        <end position="180"/>
    </location>
</feature>
<dbReference type="CDD" id="cd04301">
    <property type="entry name" value="NAT_SF"/>
    <property type="match status" value="1"/>
</dbReference>
<gene>
    <name evidence="4" type="ORF">LKD32_11810</name>
</gene>
<sequence length="201" mass="23296">MDSIQNSSTIPAIRIAEKKDASALLDIYAPYVTDTAITFEYEIPSVEEFANRIEHTLKRYPYLIAEENGTPVGYAYASPFHDRPAYDWAVETSIYVDRSHRKNGIGRLLYNALERTLSTQNILNLNACIAYPAEDNDPHLTKDSVRFHEKLGYRLVGEFYQCGYKFHRWYNMVWMEKHIGPHQTDQPAMIPFSELKSRILL</sequence>
<dbReference type="AlphaFoldDB" id="A0AAE3AT67"/>
<dbReference type="InterPro" id="IPR000182">
    <property type="entry name" value="GNAT_dom"/>
</dbReference>
<dbReference type="Proteomes" id="UP001198962">
    <property type="component" value="Unassembled WGS sequence"/>
</dbReference>
<dbReference type="PROSITE" id="PS51186">
    <property type="entry name" value="GNAT"/>
    <property type="match status" value="1"/>
</dbReference>
<dbReference type="EMBL" id="JAJEPU010000040">
    <property type="protein sequence ID" value="MCC2165547.1"/>
    <property type="molecule type" value="Genomic_DNA"/>
</dbReference>
<organism evidence="4 5">
    <name type="scientific">Brotaphodocola catenula</name>
    <dbReference type="NCBI Taxonomy" id="2885361"/>
    <lineage>
        <taxon>Bacteria</taxon>
        <taxon>Bacillati</taxon>
        <taxon>Bacillota</taxon>
        <taxon>Clostridia</taxon>
        <taxon>Lachnospirales</taxon>
        <taxon>Lachnospiraceae</taxon>
        <taxon>Brotaphodocola</taxon>
    </lineage>
</organism>
<dbReference type="Gene3D" id="3.40.630.30">
    <property type="match status" value="1"/>
</dbReference>
<comment type="caution">
    <text evidence="4">The sequence shown here is derived from an EMBL/GenBank/DDBJ whole genome shotgun (WGS) entry which is preliminary data.</text>
</comment>
<evidence type="ECO:0000256" key="2">
    <source>
        <dbReference type="ARBA" id="ARBA00023315"/>
    </source>
</evidence>
<dbReference type="PANTHER" id="PTHR43072:SF23">
    <property type="entry name" value="UPF0039 PROTEIN C11D3.02C"/>
    <property type="match status" value="1"/>
</dbReference>
<evidence type="ECO:0000259" key="3">
    <source>
        <dbReference type="PROSITE" id="PS51186"/>
    </source>
</evidence>
<dbReference type="RefSeq" id="WP_308451827.1">
    <property type="nucleotide sequence ID" value="NZ_JAJEPU010000040.1"/>
</dbReference>
<evidence type="ECO:0000256" key="1">
    <source>
        <dbReference type="ARBA" id="ARBA00022679"/>
    </source>
</evidence>